<feature type="transmembrane region" description="Helical" evidence="9">
    <location>
        <begin position="23"/>
        <end position="43"/>
    </location>
</feature>
<dbReference type="PROSITE" id="PS50262">
    <property type="entry name" value="G_PROTEIN_RECEP_F1_2"/>
    <property type="match status" value="1"/>
</dbReference>
<keyword evidence="7" id="KW-0807">Transducer</keyword>
<evidence type="ECO:0000256" key="9">
    <source>
        <dbReference type="SAM" id="Phobius"/>
    </source>
</evidence>
<dbReference type="SUPFAM" id="SSF81321">
    <property type="entry name" value="Family A G protein-coupled receptor-like"/>
    <property type="match status" value="1"/>
</dbReference>
<feature type="transmembrane region" description="Helical" evidence="9">
    <location>
        <begin position="297"/>
        <end position="317"/>
    </location>
</feature>
<feature type="transmembrane region" description="Helical" evidence="9">
    <location>
        <begin position="55"/>
        <end position="77"/>
    </location>
</feature>
<dbReference type="PANTHER" id="PTHR24243:SF230">
    <property type="entry name" value="G-PROTEIN COUPLED RECEPTORS FAMILY 1 PROFILE DOMAIN-CONTAINING PROTEIN"/>
    <property type="match status" value="1"/>
</dbReference>
<evidence type="ECO:0000256" key="6">
    <source>
        <dbReference type="ARBA" id="ARBA00023170"/>
    </source>
</evidence>
<evidence type="ECO:0000256" key="8">
    <source>
        <dbReference type="SAM" id="MobiDB-lite"/>
    </source>
</evidence>
<evidence type="ECO:0000256" key="5">
    <source>
        <dbReference type="ARBA" id="ARBA00023136"/>
    </source>
</evidence>
<keyword evidence="12" id="KW-1185">Reference proteome</keyword>
<feature type="transmembrane region" description="Helical" evidence="9">
    <location>
        <begin position="139"/>
        <end position="155"/>
    </location>
</feature>
<organism evidence="11 12">
    <name type="scientific">Rotaria sordida</name>
    <dbReference type="NCBI Taxonomy" id="392033"/>
    <lineage>
        <taxon>Eukaryota</taxon>
        <taxon>Metazoa</taxon>
        <taxon>Spiralia</taxon>
        <taxon>Gnathifera</taxon>
        <taxon>Rotifera</taxon>
        <taxon>Eurotatoria</taxon>
        <taxon>Bdelloidea</taxon>
        <taxon>Philodinida</taxon>
        <taxon>Philodinidae</taxon>
        <taxon>Rotaria</taxon>
    </lineage>
</organism>
<keyword evidence="5 9" id="KW-0472">Membrane</keyword>
<evidence type="ECO:0000256" key="7">
    <source>
        <dbReference type="ARBA" id="ARBA00023224"/>
    </source>
</evidence>
<evidence type="ECO:0000256" key="4">
    <source>
        <dbReference type="ARBA" id="ARBA00023040"/>
    </source>
</evidence>
<evidence type="ECO:0000256" key="1">
    <source>
        <dbReference type="ARBA" id="ARBA00004141"/>
    </source>
</evidence>
<protein>
    <recommendedName>
        <fullName evidence="10">G-protein coupled receptors family 1 profile domain-containing protein</fullName>
    </recommendedName>
</protein>
<dbReference type="GO" id="GO:0004930">
    <property type="term" value="F:G protein-coupled receptor activity"/>
    <property type="evidence" value="ECO:0007669"/>
    <property type="project" value="UniProtKB-KW"/>
</dbReference>
<dbReference type="AlphaFoldDB" id="A0A814UYM3"/>
<dbReference type="PRINTS" id="PR00237">
    <property type="entry name" value="GPCRRHODOPSN"/>
</dbReference>
<feature type="domain" description="G-protein coupled receptors family 1 profile" evidence="10">
    <location>
        <begin position="36"/>
        <end position="317"/>
    </location>
</feature>
<feature type="transmembrane region" description="Helical" evidence="9">
    <location>
        <begin position="185"/>
        <end position="207"/>
    </location>
</feature>
<dbReference type="InterPro" id="IPR000276">
    <property type="entry name" value="GPCR_Rhodpsn"/>
</dbReference>
<dbReference type="Pfam" id="PF00001">
    <property type="entry name" value="7tm_1"/>
    <property type="match status" value="1"/>
</dbReference>
<evidence type="ECO:0000256" key="3">
    <source>
        <dbReference type="ARBA" id="ARBA00022989"/>
    </source>
</evidence>
<dbReference type="GO" id="GO:0005886">
    <property type="term" value="C:plasma membrane"/>
    <property type="evidence" value="ECO:0007669"/>
    <property type="project" value="TreeGrafter"/>
</dbReference>
<dbReference type="Proteomes" id="UP000663870">
    <property type="component" value="Unassembled WGS sequence"/>
</dbReference>
<keyword evidence="4" id="KW-0297">G-protein coupled receptor</keyword>
<reference evidence="11" key="1">
    <citation type="submission" date="2021-02" db="EMBL/GenBank/DDBJ databases">
        <authorList>
            <person name="Nowell W R."/>
        </authorList>
    </citation>
    <scope>NUCLEOTIDE SEQUENCE</scope>
</reference>
<sequence length="343" mass="38968">MSSTNATISYIANLQYISGQVTLYMSIVILVSGLIGNLLNCLVFVQRSLRSKPCVIYFLVSSILNLIIVFSGIAPRAFQAFFMIPDRTETVSTLCKLRLIVLFTMRTISSWLLTLASVDRYLISSSDVNRRQMSNLKNTYLWILIVSIISALVWAEAGYCFDANMVGTPQKCYAKSDACRIFNDLAQSLITTIIPSTVMLIIGLFTIRNIRHFHKIGPASATMQSNNTKNKSNNNNNNNNNNNTRRNRKDETSLTIMLIAQVILLTIFTLPQAGQKFYLTYTFYQTKSSSQRALESMLFNFVLLLTYGPNCITFYLYTITGRIFREALFKLFKSGIQYLNFFH</sequence>
<evidence type="ECO:0000313" key="11">
    <source>
        <dbReference type="EMBL" id="CAF1180915.1"/>
    </source>
</evidence>
<feature type="compositionally biased region" description="Low complexity" evidence="8">
    <location>
        <begin position="225"/>
        <end position="244"/>
    </location>
</feature>
<gene>
    <name evidence="11" type="ORF">JXQ802_LOCUS23340</name>
</gene>
<dbReference type="EMBL" id="CAJNOL010000731">
    <property type="protein sequence ID" value="CAF1180915.1"/>
    <property type="molecule type" value="Genomic_DNA"/>
</dbReference>
<dbReference type="PANTHER" id="PTHR24243">
    <property type="entry name" value="G-PROTEIN COUPLED RECEPTOR"/>
    <property type="match status" value="1"/>
</dbReference>
<feature type="region of interest" description="Disordered" evidence="8">
    <location>
        <begin position="220"/>
        <end position="247"/>
    </location>
</feature>
<feature type="transmembrane region" description="Helical" evidence="9">
    <location>
        <begin position="97"/>
        <end position="118"/>
    </location>
</feature>
<evidence type="ECO:0000259" key="10">
    <source>
        <dbReference type="PROSITE" id="PS50262"/>
    </source>
</evidence>
<keyword evidence="3 9" id="KW-1133">Transmembrane helix</keyword>
<comment type="caution">
    <text evidence="11">The sequence shown here is derived from an EMBL/GenBank/DDBJ whole genome shotgun (WGS) entry which is preliminary data.</text>
</comment>
<name>A0A814UYM3_9BILA</name>
<comment type="subcellular location">
    <subcellularLocation>
        <location evidence="1">Membrane</location>
        <topology evidence="1">Multi-pass membrane protein</topology>
    </subcellularLocation>
</comment>
<accession>A0A814UYM3</accession>
<keyword evidence="6" id="KW-0675">Receptor</keyword>
<keyword evidence="2 9" id="KW-0812">Transmembrane</keyword>
<dbReference type="InterPro" id="IPR017452">
    <property type="entry name" value="GPCR_Rhodpsn_7TM"/>
</dbReference>
<dbReference type="Gene3D" id="1.20.1070.10">
    <property type="entry name" value="Rhodopsin 7-helix transmembrane proteins"/>
    <property type="match status" value="1"/>
</dbReference>
<proteinExistence type="predicted"/>
<feature type="transmembrane region" description="Helical" evidence="9">
    <location>
        <begin position="254"/>
        <end position="274"/>
    </location>
</feature>
<evidence type="ECO:0000313" key="12">
    <source>
        <dbReference type="Proteomes" id="UP000663870"/>
    </source>
</evidence>
<evidence type="ECO:0000256" key="2">
    <source>
        <dbReference type="ARBA" id="ARBA00022692"/>
    </source>
</evidence>